<evidence type="ECO:0000313" key="2">
    <source>
        <dbReference type="EMBL" id="EOY11748.1"/>
    </source>
</evidence>
<evidence type="ECO:0000313" key="3">
    <source>
        <dbReference type="Proteomes" id="UP000026915"/>
    </source>
</evidence>
<evidence type="ECO:0000256" key="1">
    <source>
        <dbReference type="SAM" id="MobiDB-lite"/>
    </source>
</evidence>
<accession>A0A061F4D0</accession>
<dbReference type="Proteomes" id="UP000026915">
    <property type="component" value="Chromosome 5"/>
</dbReference>
<protein>
    <submittedName>
        <fullName evidence="2">Uncharacterized protein</fullName>
    </submittedName>
</protein>
<dbReference type="HOGENOM" id="CLU_2150472_0_0_1"/>
<dbReference type="EMBL" id="CM001883">
    <property type="protein sequence ID" value="EOY11748.1"/>
    <property type="molecule type" value="Genomic_DNA"/>
</dbReference>
<name>A0A061F4D0_THECC</name>
<reference evidence="2 3" key="1">
    <citation type="journal article" date="2013" name="Genome Biol.">
        <title>The genome sequence of the most widely cultivated cacao type and its use to identify candidate genes regulating pod color.</title>
        <authorList>
            <person name="Motamayor J.C."/>
            <person name="Mockaitis K."/>
            <person name="Schmutz J."/>
            <person name="Haiminen N."/>
            <person name="Iii D.L."/>
            <person name="Cornejo O."/>
            <person name="Findley S.D."/>
            <person name="Zheng P."/>
            <person name="Utro F."/>
            <person name="Royaert S."/>
            <person name="Saski C."/>
            <person name="Jenkins J."/>
            <person name="Podicheti R."/>
            <person name="Zhao M."/>
            <person name="Scheffler B.E."/>
            <person name="Stack J.C."/>
            <person name="Feltus F.A."/>
            <person name="Mustiga G.M."/>
            <person name="Amores F."/>
            <person name="Phillips W."/>
            <person name="Marelli J.P."/>
            <person name="May G.D."/>
            <person name="Shapiro H."/>
            <person name="Ma J."/>
            <person name="Bustamante C.D."/>
            <person name="Schnell R.J."/>
            <person name="Main D."/>
            <person name="Gilbert D."/>
            <person name="Parida L."/>
            <person name="Kuhn D.N."/>
        </authorList>
    </citation>
    <scope>NUCLEOTIDE SEQUENCE [LARGE SCALE GENOMIC DNA]</scope>
    <source>
        <strain evidence="3">cv. Matina 1-6</strain>
    </source>
</reference>
<feature type="compositionally biased region" description="Basic and acidic residues" evidence="1">
    <location>
        <begin position="35"/>
        <end position="50"/>
    </location>
</feature>
<feature type="compositionally biased region" description="Basic and acidic residues" evidence="1">
    <location>
        <begin position="60"/>
        <end position="69"/>
    </location>
</feature>
<sequence>MICFLGKCGGESKLEWSYLVPEMRLRVKAKAKAKAKPEMTRKGPKLREVDGDGMVNGAKGGEDNKRREEGMELSVVGDEFRCLTPHYMFTNTYSKTQACILQNNCLTPSSSL</sequence>
<dbReference type="AlphaFoldDB" id="A0A061F4D0"/>
<gene>
    <name evidence="2" type="ORF">TCM_026829</name>
</gene>
<dbReference type="InParanoid" id="A0A061F4D0"/>
<dbReference type="Gramene" id="EOY11748">
    <property type="protein sequence ID" value="EOY11748"/>
    <property type="gene ID" value="TCM_026829"/>
</dbReference>
<keyword evidence="3" id="KW-1185">Reference proteome</keyword>
<organism evidence="2 3">
    <name type="scientific">Theobroma cacao</name>
    <name type="common">Cacao</name>
    <name type="synonym">Cocoa</name>
    <dbReference type="NCBI Taxonomy" id="3641"/>
    <lineage>
        <taxon>Eukaryota</taxon>
        <taxon>Viridiplantae</taxon>
        <taxon>Streptophyta</taxon>
        <taxon>Embryophyta</taxon>
        <taxon>Tracheophyta</taxon>
        <taxon>Spermatophyta</taxon>
        <taxon>Magnoliopsida</taxon>
        <taxon>eudicotyledons</taxon>
        <taxon>Gunneridae</taxon>
        <taxon>Pentapetalae</taxon>
        <taxon>rosids</taxon>
        <taxon>malvids</taxon>
        <taxon>Malvales</taxon>
        <taxon>Malvaceae</taxon>
        <taxon>Byttnerioideae</taxon>
        <taxon>Theobroma</taxon>
    </lineage>
</organism>
<feature type="region of interest" description="Disordered" evidence="1">
    <location>
        <begin position="30"/>
        <end position="69"/>
    </location>
</feature>
<proteinExistence type="predicted"/>